<dbReference type="PANTHER" id="PTHR46060:SF1">
    <property type="entry name" value="MARINER MOS1 TRANSPOSASE-LIKE PROTEIN"/>
    <property type="match status" value="1"/>
</dbReference>
<dbReference type="AlphaFoldDB" id="A0AAD5R0E8"/>
<protein>
    <recommendedName>
        <fullName evidence="4">Transposase</fullName>
    </recommendedName>
</protein>
<dbReference type="PANTHER" id="PTHR46060">
    <property type="entry name" value="MARINER MOS1 TRANSPOSASE-LIKE PROTEIN"/>
    <property type="match status" value="1"/>
</dbReference>
<feature type="signal peptide" evidence="1">
    <location>
        <begin position="1"/>
        <end position="18"/>
    </location>
</feature>
<dbReference type="GO" id="GO:0003676">
    <property type="term" value="F:nucleic acid binding"/>
    <property type="evidence" value="ECO:0007669"/>
    <property type="project" value="InterPro"/>
</dbReference>
<dbReference type="InterPro" id="IPR036397">
    <property type="entry name" value="RNaseH_sf"/>
</dbReference>
<proteinExistence type="predicted"/>
<feature type="chain" id="PRO_5042080102" description="Transposase" evidence="1">
    <location>
        <begin position="19"/>
        <end position="159"/>
    </location>
</feature>
<organism evidence="2 3">
    <name type="scientific">Parelaphostrongylus tenuis</name>
    <name type="common">Meningeal worm</name>
    <dbReference type="NCBI Taxonomy" id="148309"/>
    <lineage>
        <taxon>Eukaryota</taxon>
        <taxon>Metazoa</taxon>
        <taxon>Ecdysozoa</taxon>
        <taxon>Nematoda</taxon>
        <taxon>Chromadorea</taxon>
        <taxon>Rhabditida</taxon>
        <taxon>Rhabditina</taxon>
        <taxon>Rhabditomorpha</taxon>
        <taxon>Strongyloidea</taxon>
        <taxon>Metastrongylidae</taxon>
        <taxon>Parelaphostrongylus</taxon>
    </lineage>
</organism>
<reference evidence="2" key="1">
    <citation type="submission" date="2021-06" db="EMBL/GenBank/DDBJ databases">
        <title>Parelaphostrongylus tenuis whole genome reference sequence.</title>
        <authorList>
            <person name="Garwood T.J."/>
            <person name="Larsen P.A."/>
            <person name="Fountain-Jones N.M."/>
            <person name="Garbe J.R."/>
            <person name="Macchietto M.G."/>
            <person name="Kania S.A."/>
            <person name="Gerhold R.W."/>
            <person name="Richards J.E."/>
            <person name="Wolf T.M."/>
        </authorList>
    </citation>
    <scope>NUCLEOTIDE SEQUENCE</scope>
    <source>
        <strain evidence="2">MNPRO001-30</strain>
        <tissue evidence="2">Meninges</tissue>
    </source>
</reference>
<name>A0AAD5R0E8_PARTN</name>
<dbReference type="EMBL" id="JAHQIW010005848">
    <property type="protein sequence ID" value="KAJ1367318.1"/>
    <property type="molecule type" value="Genomic_DNA"/>
</dbReference>
<sequence>MWLIFWTEVVDLLGLVASWSDPAALSDNVSNWTVAIKQFHVTALAKYNLLQDNARPHVAKKTKEKLTDLGWEHLDHPPYSPERLSLPISISDVDNTQNSGLWQMLNLLFSPQGDACQSLHLEGHRSAGIPFQSPLLWMKTETATTALENSHPSRRRPHQ</sequence>
<dbReference type="Proteomes" id="UP001196413">
    <property type="component" value="Unassembled WGS sequence"/>
</dbReference>
<evidence type="ECO:0000256" key="1">
    <source>
        <dbReference type="SAM" id="SignalP"/>
    </source>
</evidence>
<keyword evidence="1" id="KW-0732">Signal</keyword>
<keyword evidence="3" id="KW-1185">Reference proteome</keyword>
<comment type="caution">
    <text evidence="2">The sequence shown here is derived from an EMBL/GenBank/DDBJ whole genome shotgun (WGS) entry which is preliminary data.</text>
</comment>
<gene>
    <name evidence="2" type="ORF">KIN20_028212</name>
</gene>
<accession>A0AAD5R0E8</accession>
<evidence type="ECO:0000313" key="2">
    <source>
        <dbReference type="EMBL" id="KAJ1367318.1"/>
    </source>
</evidence>
<evidence type="ECO:0000313" key="3">
    <source>
        <dbReference type="Proteomes" id="UP001196413"/>
    </source>
</evidence>
<dbReference type="Gene3D" id="3.30.420.10">
    <property type="entry name" value="Ribonuclease H-like superfamily/Ribonuclease H"/>
    <property type="match status" value="1"/>
</dbReference>
<dbReference type="InterPro" id="IPR052709">
    <property type="entry name" value="Transposase-MT_Hybrid"/>
</dbReference>
<evidence type="ECO:0008006" key="4">
    <source>
        <dbReference type="Google" id="ProtNLM"/>
    </source>
</evidence>